<feature type="region of interest" description="Disordered" evidence="7">
    <location>
        <begin position="354"/>
        <end position="486"/>
    </location>
</feature>
<feature type="non-terminal residue" evidence="9">
    <location>
        <position position="1"/>
    </location>
</feature>
<evidence type="ECO:0000256" key="4">
    <source>
        <dbReference type="ARBA" id="ARBA00022776"/>
    </source>
</evidence>
<dbReference type="GO" id="GO:0000793">
    <property type="term" value="C:condensed chromosome"/>
    <property type="evidence" value="ECO:0007669"/>
    <property type="project" value="TreeGrafter"/>
</dbReference>
<dbReference type="InterPro" id="IPR027165">
    <property type="entry name" value="CND3"/>
</dbReference>
<evidence type="ECO:0000256" key="5">
    <source>
        <dbReference type="ARBA" id="ARBA00023067"/>
    </source>
</evidence>
<feature type="compositionally biased region" description="Acidic residues" evidence="7">
    <location>
        <begin position="403"/>
        <end position="412"/>
    </location>
</feature>
<dbReference type="PANTHER" id="PTHR14418:SF5">
    <property type="entry name" value="CONDENSIN COMPLEX SUBUNIT 3"/>
    <property type="match status" value="1"/>
</dbReference>
<evidence type="ECO:0000256" key="7">
    <source>
        <dbReference type="SAM" id="MobiDB-lite"/>
    </source>
</evidence>
<reference evidence="9 10" key="1">
    <citation type="journal article" date="2015" name="Genome Biol. Evol.">
        <title>Comparative Genomics of a Bacterivorous Green Alga Reveals Evolutionary Causalities and Consequences of Phago-Mixotrophic Mode of Nutrition.</title>
        <authorList>
            <person name="Burns J.A."/>
            <person name="Paasch A."/>
            <person name="Narechania A."/>
            <person name="Kim E."/>
        </authorList>
    </citation>
    <scope>NUCLEOTIDE SEQUENCE [LARGE SCALE GENOMIC DNA]</scope>
    <source>
        <strain evidence="9 10">PLY_AMNH</strain>
    </source>
</reference>
<evidence type="ECO:0000256" key="2">
    <source>
        <dbReference type="ARBA" id="ARBA00022454"/>
    </source>
</evidence>
<keyword evidence="6" id="KW-0131">Cell cycle</keyword>
<feature type="compositionally biased region" description="Polar residues" evidence="7">
    <location>
        <begin position="454"/>
        <end position="464"/>
    </location>
</feature>
<dbReference type="AlphaFoldDB" id="A0AAE0C7K0"/>
<dbReference type="GO" id="GO:0000796">
    <property type="term" value="C:condensin complex"/>
    <property type="evidence" value="ECO:0007669"/>
    <property type="project" value="InterPro"/>
</dbReference>
<dbReference type="GO" id="GO:0007076">
    <property type="term" value="P:mitotic chromosome condensation"/>
    <property type="evidence" value="ECO:0007669"/>
    <property type="project" value="InterPro"/>
</dbReference>
<gene>
    <name evidence="9" type="ORF">CYMTET_40707</name>
</gene>
<evidence type="ECO:0000256" key="1">
    <source>
        <dbReference type="ARBA" id="ARBA00004286"/>
    </source>
</evidence>
<keyword evidence="5" id="KW-0226">DNA condensation</keyword>
<evidence type="ECO:0000259" key="8">
    <source>
        <dbReference type="Pfam" id="PF12719"/>
    </source>
</evidence>
<dbReference type="GO" id="GO:0051301">
    <property type="term" value="P:cell division"/>
    <property type="evidence" value="ECO:0007669"/>
    <property type="project" value="UniProtKB-KW"/>
</dbReference>
<dbReference type="EMBL" id="LGRX02027039">
    <property type="protein sequence ID" value="KAK3249886.1"/>
    <property type="molecule type" value="Genomic_DNA"/>
</dbReference>
<proteinExistence type="predicted"/>
<keyword evidence="4" id="KW-0498">Mitosis</keyword>
<evidence type="ECO:0000313" key="9">
    <source>
        <dbReference type="EMBL" id="KAK3249886.1"/>
    </source>
</evidence>
<comment type="caution">
    <text evidence="9">The sequence shown here is derived from an EMBL/GenBank/DDBJ whole genome shotgun (WGS) entry which is preliminary data.</text>
</comment>
<evidence type="ECO:0000256" key="6">
    <source>
        <dbReference type="ARBA" id="ARBA00023306"/>
    </source>
</evidence>
<keyword evidence="3" id="KW-0132">Cell division</keyword>
<comment type="subcellular location">
    <subcellularLocation>
        <location evidence="1">Chromosome</location>
    </subcellularLocation>
</comment>
<accession>A0AAE0C7K0</accession>
<name>A0AAE0C7K0_9CHLO</name>
<keyword evidence="2" id="KW-0158">Chromosome</keyword>
<evidence type="ECO:0000256" key="3">
    <source>
        <dbReference type="ARBA" id="ARBA00022618"/>
    </source>
</evidence>
<feature type="domain" description="Nuclear condensin complex subunit 3 C-terminal" evidence="8">
    <location>
        <begin position="1"/>
        <end position="192"/>
    </location>
</feature>
<dbReference type="Proteomes" id="UP001190700">
    <property type="component" value="Unassembled WGS sequence"/>
</dbReference>
<protein>
    <recommendedName>
        <fullName evidence="8">Nuclear condensin complex subunit 3 C-terminal domain-containing protein</fullName>
    </recommendedName>
</protein>
<keyword evidence="10" id="KW-1185">Reference proteome</keyword>
<dbReference type="Pfam" id="PF12719">
    <property type="entry name" value="Cnd3"/>
    <property type="match status" value="1"/>
</dbReference>
<dbReference type="PANTHER" id="PTHR14418">
    <property type="entry name" value="CONDENSIN COMPLEX SUBUNIT 3-RELATED"/>
    <property type="match status" value="1"/>
</dbReference>
<evidence type="ECO:0000313" key="10">
    <source>
        <dbReference type="Proteomes" id="UP001190700"/>
    </source>
</evidence>
<organism evidence="9 10">
    <name type="scientific">Cymbomonas tetramitiformis</name>
    <dbReference type="NCBI Taxonomy" id="36881"/>
    <lineage>
        <taxon>Eukaryota</taxon>
        <taxon>Viridiplantae</taxon>
        <taxon>Chlorophyta</taxon>
        <taxon>Pyramimonadophyceae</taxon>
        <taxon>Pyramimonadales</taxon>
        <taxon>Pyramimonadaceae</taxon>
        <taxon>Cymbomonas</taxon>
    </lineage>
</organism>
<dbReference type="InterPro" id="IPR025977">
    <property type="entry name" value="Cnd3_C"/>
</dbReference>
<sequence length="486" mass="51597">CLGLRMLSGVEGRVEYGQLLRTALAHDTPTCRCVATRALLDLALCLGPVELDQWLQPVGEASEADAEAAGGTTPGVASEELPLLKVLVRLIGGTPEAEPVEERYDLRAIAAEGAAKLLLFQRTGEEGSGVAEQLMAELLVAYFKWVDDEQQPHLAQCLAVFFPTYAGSAGAAQERCLCLAALPALRASVGAKHLPRLQQYLLHLLRLRPTDPGTGEPRALQQLLRTLLLEAKGALATCTKSKAASKAYIGACLKLAAGMPQPAPSEAARPGLCAALHIAEQLMPSLQEKALQKEAASVVERLREAVTASGGGTAEEVEAGLSHEELQDLAGEVQRVMQEQATLGGHFITTTETASVGSGADAMSGNASTRSNGRSRRTAGVSAPPTRTSHSRSCKQKVSAAIDSEEEQEAAEEEPHNEAGEMSNVEDCHGEALSERSCVQQRNEENEENEEVEQGQTRRSSKASNPRKGSPHGVKPSRVALQENVC</sequence>